<organism evidence="1 2">
    <name type="scientific">Lasiodiplodia mahajangana</name>
    <dbReference type="NCBI Taxonomy" id="1108764"/>
    <lineage>
        <taxon>Eukaryota</taxon>
        <taxon>Fungi</taxon>
        <taxon>Dikarya</taxon>
        <taxon>Ascomycota</taxon>
        <taxon>Pezizomycotina</taxon>
        <taxon>Dothideomycetes</taxon>
        <taxon>Dothideomycetes incertae sedis</taxon>
        <taxon>Botryosphaeriales</taxon>
        <taxon>Botryosphaeriaceae</taxon>
        <taxon>Lasiodiplodia</taxon>
    </lineage>
</organism>
<evidence type="ECO:0000313" key="2">
    <source>
        <dbReference type="Proteomes" id="UP001153332"/>
    </source>
</evidence>
<reference evidence="1" key="1">
    <citation type="submission" date="2022-12" db="EMBL/GenBank/DDBJ databases">
        <title>Genome Sequence of Lasiodiplodia mahajangana.</title>
        <authorList>
            <person name="Buettner E."/>
        </authorList>
    </citation>
    <scope>NUCLEOTIDE SEQUENCE</scope>
    <source>
        <strain evidence="1">VT137</strain>
    </source>
</reference>
<protein>
    <submittedName>
        <fullName evidence="1">Uncharacterized protein</fullName>
    </submittedName>
</protein>
<keyword evidence="2" id="KW-1185">Reference proteome</keyword>
<name>A0ACC2JRX9_9PEZI</name>
<dbReference type="EMBL" id="JAPUUL010000559">
    <property type="protein sequence ID" value="KAJ8130186.1"/>
    <property type="molecule type" value="Genomic_DNA"/>
</dbReference>
<accession>A0ACC2JRX9</accession>
<evidence type="ECO:0000313" key="1">
    <source>
        <dbReference type="EMBL" id="KAJ8130186.1"/>
    </source>
</evidence>
<proteinExistence type="predicted"/>
<comment type="caution">
    <text evidence="1">The sequence shown here is derived from an EMBL/GenBank/DDBJ whole genome shotgun (WGS) entry which is preliminary data.</text>
</comment>
<sequence>MLGDINQFPHHVKLGGFGYVGNDGKPIVTNSLLQGDSHQSTTRTSAMNHHRMISARLVNDIGTGILNGIVPVWASEIAEYSARGTFIAMEFTLNIFGVLVAYWLGFGLSSIDNAQSAFRWRFQVAFRLAPLLFVLFLCFSFPEGPRWLYEVADIHGNVKIEETGEGTSYFQMFFGLKSGHCHTGRRIRLCIWLQILQTWTGMAGITIYGPTAFGIAGFSVQKTLWISGSKNIFYTFSTIICVFIVDRIRRRWTLWWGSGAQAVDKFLLSGVVRSMWISQEPFQWYLSLGGLNARAARSSDTANEKLDSPQDLKLFAHTVGLLCLANILRRKQHPAQSGQFVQYRMFVSGTAATFGTIYLYLFLKPEYIVPFLGFGAALKYWAYLSAFVAYKMHNLGRGEYYSFGVSNAVVGTLLWIAWGNRAIATI</sequence>
<gene>
    <name evidence="1" type="ORF">O1611_g3444</name>
</gene>
<dbReference type="Proteomes" id="UP001153332">
    <property type="component" value="Unassembled WGS sequence"/>
</dbReference>